<name>A0A7R9A6G0_9CRUS</name>
<evidence type="ECO:0000256" key="5">
    <source>
        <dbReference type="ARBA" id="ARBA00022843"/>
    </source>
</evidence>
<dbReference type="InterPro" id="IPR036317">
    <property type="entry name" value="Cullin_homology_sf"/>
</dbReference>
<dbReference type="EMBL" id="LR900215">
    <property type="protein sequence ID" value="CAD7244727.1"/>
    <property type="molecule type" value="Genomic_DNA"/>
</dbReference>
<keyword evidence="4" id="KW-0833">Ubl conjugation pathway</keyword>
<comment type="similarity">
    <text evidence="2 7 8">Belongs to the cullin family.</text>
</comment>
<dbReference type="Gene3D" id="1.20.1310.10">
    <property type="entry name" value="Cullin Repeats"/>
    <property type="match status" value="4"/>
</dbReference>
<evidence type="ECO:0000256" key="4">
    <source>
        <dbReference type="ARBA" id="ARBA00022786"/>
    </source>
</evidence>
<dbReference type="SUPFAM" id="SSF74788">
    <property type="entry name" value="Cullin repeat-like"/>
    <property type="match status" value="1"/>
</dbReference>
<keyword evidence="11" id="KW-1185">Reference proteome</keyword>
<dbReference type="PANTHER" id="PTHR11932">
    <property type="entry name" value="CULLIN"/>
    <property type="match status" value="1"/>
</dbReference>
<dbReference type="SUPFAM" id="SSF75632">
    <property type="entry name" value="Cullin homology domain"/>
    <property type="match status" value="1"/>
</dbReference>
<dbReference type="FunFam" id="1.20.1310.10:FF:000014">
    <property type="entry name" value="Cullin 5"/>
    <property type="match status" value="1"/>
</dbReference>
<sequence>MMNSLLKDKGQLLFEDQWPLMRGTIRKLLQQVPVSRAEWQDLFWSIHSVCLWDDKGPPKVYQALQTDILEFIGHAQKEVMSHEDDEALLKAYISEWRKFFAQCSYLPMPFNSLESALMGKSSTTNSQAKKLHTEESIVRKLMLDSWNHHIFASIKHRLQTAAMKLVLAERNGEAFDSQLVIGVRESYVNLCSDPEDRLKIYRENFERAYMETTEAFYRSKAPEYLQQNGVQNYMRYAEMKLKEEEHRAKRYLETYSGSVQAFLSDDLNYIEFHFQLLDCCVNVLVTAFKETILAECPDMIKAGETERLGQMFHLLDRVPNGINPMLEYLEKHIISQGLADMVASAEVITQDCEKYVEALLALFRRFSDLVHRAFSDDPRFLTSRDKAFKFVVNDTTVFGLELSTRLKGQGGKPLPESKCPELLANYCDMLLRKTPLSRKLTPDEIESRLRDVLLVLKYVQNKDVFMRYHKAHLTRRLILDTSSDYEKEENMVEW</sequence>
<keyword evidence="3" id="KW-1017">Isopeptide bond</keyword>
<gene>
    <name evidence="10" type="ORF">DSTB1V02_LOCUS4614</name>
</gene>
<dbReference type="AlphaFoldDB" id="A0A7R9A6G0"/>
<evidence type="ECO:0000313" key="11">
    <source>
        <dbReference type="Proteomes" id="UP000677054"/>
    </source>
</evidence>
<evidence type="ECO:0000256" key="7">
    <source>
        <dbReference type="PROSITE-ProRule" id="PRU00330"/>
    </source>
</evidence>
<dbReference type="InterPro" id="IPR016158">
    <property type="entry name" value="Cullin_homology"/>
</dbReference>
<keyword evidence="5" id="KW-0832">Ubl conjugation</keyword>
<evidence type="ECO:0000259" key="9">
    <source>
        <dbReference type="PROSITE" id="PS50069"/>
    </source>
</evidence>
<evidence type="ECO:0000256" key="1">
    <source>
        <dbReference type="ARBA" id="ARBA00004906"/>
    </source>
</evidence>
<evidence type="ECO:0000256" key="2">
    <source>
        <dbReference type="ARBA" id="ARBA00006019"/>
    </source>
</evidence>
<dbReference type="Pfam" id="PF00888">
    <property type="entry name" value="Cullin"/>
    <property type="match status" value="1"/>
</dbReference>
<accession>A0A7R9A6G0</accession>
<organism evidence="10">
    <name type="scientific">Darwinula stevensoni</name>
    <dbReference type="NCBI Taxonomy" id="69355"/>
    <lineage>
        <taxon>Eukaryota</taxon>
        <taxon>Metazoa</taxon>
        <taxon>Ecdysozoa</taxon>
        <taxon>Arthropoda</taxon>
        <taxon>Crustacea</taxon>
        <taxon>Oligostraca</taxon>
        <taxon>Ostracoda</taxon>
        <taxon>Podocopa</taxon>
        <taxon>Podocopida</taxon>
        <taxon>Darwinulocopina</taxon>
        <taxon>Darwinuloidea</taxon>
        <taxon>Darwinulidae</taxon>
        <taxon>Darwinula</taxon>
    </lineage>
</organism>
<evidence type="ECO:0000256" key="3">
    <source>
        <dbReference type="ARBA" id="ARBA00022499"/>
    </source>
</evidence>
<dbReference type="EMBL" id="CAJPEV010000698">
    <property type="protein sequence ID" value="CAG0887709.1"/>
    <property type="molecule type" value="Genomic_DNA"/>
</dbReference>
<evidence type="ECO:0000256" key="8">
    <source>
        <dbReference type="RuleBase" id="RU003829"/>
    </source>
</evidence>
<dbReference type="InterPro" id="IPR045093">
    <property type="entry name" value="Cullin"/>
</dbReference>
<dbReference type="FunFam" id="1.20.1310.10:FF:000017">
    <property type="entry name" value="Cullin 5"/>
    <property type="match status" value="1"/>
</dbReference>
<evidence type="ECO:0000313" key="10">
    <source>
        <dbReference type="EMBL" id="CAD7244727.1"/>
    </source>
</evidence>
<dbReference type="InterPro" id="IPR001373">
    <property type="entry name" value="Cullin_N"/>
</dbReference>
<evidence type="ECO:0000256" key="6">
    <source>
        <dbReference type="ARBA" id="ARBA00040451"/>
    </source>
</evidence>
<dbReference type="Proteomes" id="UP000677054">
    <property type="component" value="Unassembled WGS sequence"/>
</dbReference>
<comment type="pathway">
    <text evidence="1">Protein modification; protein ubiquitination.</text>
</comment>
<dbReference type="GO" id="GO:0031625">
    <property type="term" value="F:ubiquitin protein ligase binding"/>
    <property type="evidence" value="ECO:0007669"/>
    <property type="project" value="InterPro"/>
</dbReference>
<dbReference type="GO" id="GO:0006511">
    <property type="term" value="P:ubiquitin-dependent protein catabolic process"/>
    <property type="evidence" value="ECO:0007669"/>
    <property type="project" value="InterPro"/>
</dbReference>
<proteinExistence type="inferred from homology"/>
<dbReference type="InterPro" id="IPR016159">
    <property type="entry name" value="Cullin_repeat-like_dom_sf"/>
</dbReference>
<protein>
    <recommendedName>
        <fullName evidence="6">Cullin-5</fullName>
    </recommendedName>
</protein>
<reference evidence="10" key="1">
    <citation type="submission" date="2020-11" db="EMBL/GenBank/DDBJ databases">
        <authorList>
            <person name="Tran Van P."/>
        </authorList>
    </citation>
    <scope>NUCLEOTIDE SEQUENCE</scope>
</reference>
<feature type="domain" description="Cullin family profile" evidence="9">
    <location>
        <begin position="418"/>
        <end position="494"/>
    </location>
</feature>
<dbReference type="PROSITE" id="PS50069">
    <property type="entry name" value="CULLIN_2"/>
    <property type="match status" value="1"/>
</dbReference>
<dbReference type="OrthoDB" id="27073at2759"/>